<dbReference type="InterPro" id="IPR040976">
    <property type="entry name" value="Pkinase_fungal"/>
</dbReference>
<sequence length="685" mass="77398">MPRAPKAKDTPQAQSPPREVPRSGASDAATETRFNTAGMPLSSHNVDTVHPYVKKDVAASKEIPLYAWTEGALKLTKQDIFQWTTLIDELNWFEDPVGRYAPFAAVANRVLELAKGTLPGVPHSYPVDDIRFVQNDPTYMRRIPEHGLLGALRKPDLLILRGVHAKEIEQTDDHFDQSSYDPTANNFTKKAASKDDVMTVKREADIQAGGYALEAAACTYGTRLFIHGIIIADDNLEFWYYDSSGYLRTKQTLSLFTDFCMVAAIIVGFARGDAAQWGALPPVISPPSSKPYPAHFPPKSLEDHSFDMTRSGRKGVVRVTLKTPIFSQYSLVGRRTILYDIETSSIVADTPLVVKMSYQVVGRMPEHKILAIAHKAKVGHLPKAHMWKDLWKLSDGVRQIFYERSKELSETGDDIATYEDRVLRALVYTKYLPIKTLFSKSVKFIPLMVDQMLDCLHDLRHKANILHRDISCHNIMYEMRDGDPYFILIDYDLAKVLGTGSEPSISLTAKHRTGTLPFMAHELLLEMVHKDNTDFKPKVIHRLRHEYESLFNVALWSSITMPVVKNRKQKEALLAHARLWESGTVVSVATFKYTMVTNTSLIDGIPLPPNAEYLRNYFKIWVLELSDGYQALQRAFDLETMDGIITRDHLKAALAPFDWKGWISSFRPQEITSVVKGHCSNSEQS</sequence>
<dbReference type="SUPFAM" id="SSF56112">
    <property type="entry name" value="Protein kinase-like (PK-like)"/>
    <property type="match status" value="1"/>
</dbReference>
<name>A0A4S4KFR6_9APHY</name>
<proteinExistence type="predicted"/>
<dbReference type="EMBL" id="SGPJ01000195">
    <property type="protein sequence ID" value="THG97011.1"/>
    <property type="molecule type" value="Genomic_DNA"/>
</dbReference>
<organism evidence="3 4">
    <name type="scientific">Hermanssonia centrifuga</name>
    <dbReference type="NCBI Taxonomy" id="98765"/>
    <lineage>
        <taxon>Eukaryota</taxon>
        <taxon>Fungi</taxon>
        <taxon>Dikarya</taxon>
        <taxon>Basidiomycota</taxon>
        <taxon>Agaricomycotina</taxon>
        <taxon>Agaricomycetes</taxon>
        <taxon>Polyporales</taxon>
        <taxon>Meruliaceae</taxon>
        <taxon>Hermanssonia</taxon>
    </lineage>
</organism>
<feature type="domain" description="Fungal-type protein kinase" evidence="2">
    <location>
        <begin position="221"/>
        <end position="556"/>
    </location>
</feature>
<dbReference type="PANTHER" id="PTHR38248">
    <property type="entry name" value="FUNK1 6"/>
    <property type="match status" value="1"/>
</dbReference>
<dbReference type="InterPro" id="IPR011009">
    <property type="entry name" value="Kinase-like_dom_sf"/>
</dbReference>
<evidence type="ECO:0000313" key="3">
    <source>
        <dbReference type="EMBL" id="THG97011.1"/>
    </source>
</evidence>
<reference evidence="3 4" key="1">
    <citation type="submission" date="2019-02" db="EMBL/GenBank/DDBJ databases">
        <title>Genome sequencing of the rare red list fungi Phlebia centrifuga.</title>
        <authorList>
            <person name="Buettner E."/>
            <person name="Kellner H."/>
        </authorList>
    </citation>
    <scope>NUCLEOTIDE SEQUENCE [LARGE SCALE GENOMIC DNA]</scope>
    <source>
        <strain evidence="3 4">DSM 108282</strain>
    </source>
</reference>
<dbReference type="PANTHER" id="PTHR38248:SF2">
    <property type="entry name" value="FUNK1 11"/>
    <property type="match status" value="1"/>
</dbReference>
<keyword evidence="4" id="KW-1185">Reference proteome</keyword>
<dbReference type="Proteomes" id="UP000309038">
    <property type="component" value="Unassembled WGS sequence"/>
</dbReference>
<dbReference type="AlphaFoldDB" id="A0A4S4KFR6"/>
<feature type="region of interest" description="Disordered" evidence="1">
    <location>
        <begin position="1"/>
        <end position="28"/>
    </location>
</feature>
<evidence type="ECO:0000259" key="2">
    <source>
        <dbReference type="Pfam" id="PF17667"/>
    </source>
</evidence>
<dbReference type="Pfam" id="PF17667">
    <property type="entry name" value="Pkinase_fungal"/>
    <property type="match status" value="1"/>
</dbReference>
<dbReference type="Gene3D" id="1.10.510.10">
    <property type="entry name" value="Transferase(Phosphotransferase) domain 1"/>
    <property type="match status" value="1"/>
</dbReference>
<evidence type="ECO:0000256" key="1">
    <source>
        <dbReference type="SAM" id="MobiDB-lite"/>
    </source>
</evidence>
<protein>
    <recommendedName>
        <fullName evidence="2">Fungal-type protein kinase domain-containing protein</fullName>
    </recommendedName>
</protein>
<evidence type="ECO:0000313" key="4">
    <source>
        <dbReference type="Proteomes" id="UP000309038"/>
    </source>
</evidence>
<comment type="caution">
    <text evidence="3">The sequence shown here is derived from an EMBL/GenBank/DDBJ whole genome shotgun (WGS) entry which is preliminary data.</text>
</comment>
<gene>
    <name evidence="3" type="ORF">EW026_g4919</name>
</gene>
<accession>A0A4S4KFR6</accession>